<dbReference type="EMBL" id="JRRC01128784">
    <property type="protein sequence ID" value="KHG00430.1"/>
    <property type="molecule type" value="Genomic_DNA"/>
</dbReference>
<evidence type="ECO:0000313" key="1">
    <source>
        <dbReference type="EMBL" id="KHG00430.1"/>
    </source>
</evidence>
<dbReference type="Proteomes" id="UP000032142">
    <property type="component" value="Unassembled WGS sequence"/>
</dbReference>
<keyword evidence="2" id="KW-1185">Reference proteome</keyword>
<name>A0A0B0MI29_GOSAR</name>
<gene>
    <name evidence="1" type="ORF">F383_38994</name>
</gene>
<dbReference type="AlphaFoldDB" id="A0A0B0MI29"/>
<proteinExistence type="predicted"/>
<organism evidence="1 2">
    <name type="scientific">Gossypium arboreum</name>
    <name type="common">Tree cotton</name>
    <name type="synonym">Gossypium nanking</name>
    <dbReference type="NCBI Taxonomy" id="29729"/>
    <lineage>
        <taxon>Eukaryota</taxon>
        <taxon>Viridiplantae</taxon>
        <taxon>Streptophyta</taxon>
        <taxon>Embryophyta</taxon>
        <taxon>Tracheophyta</taxon>
        <taxon>Spermatophyta</taxon>
        <taxon>Magnoliopsida</taxon>
        <taxon>eudicotyledons</taxon>
        <taxon>Gunneridae</taxon>
        <taxon>Pentapetalae</taxon>
        <taxon>rosids</taxon>
        <taxon>malvids</taxon>
        <taxon>Malvales</taxon>
        <taxon>Malvaceae</taxon>
        <taxon>Malvoideae</taxon>
        <taxon>Gossypium</taxon>
    </lineage>
</organism>
<reference evidence="2" key="1">
    <citation type="submission" date="2014-09" db="EMBL/GenBank/DDBJ databases">
        <authorList>
            <person name="Mudge J."/>
            <person name="Ramaraj T."/>
            <person name="Lindquist I.E."/>
            <person name="Bharti A.K."/>
            <person name="Sundararajan A."/>
            <person name="Cameron C.T."/>
            <person name="Woodward J.E."/>
            <person name="May G.D."/>
            <person name="Brubaker C."/>
            <person name="Broadhvest J."/>
            <person name="Wilkins T.A."/>
        </authorList>
    </citation>
    <scope>NUCLEOTIDE SEQUENCE</scope>
    <source>
        <strain evidence="2">cv. AKA8401</strain>
    </source>
</reference>
<protein>
    <submittedName>
        <fullName evidence="1">Uncharacterized protein</fullName>
    </submittedName>
</protein>
<evidence type="ECO:0000313" key="2">
    <source>
        <dbReference type="Proteomes" id="UP000032142"/>
    </source>
</evidence>
<accession>A0A0B0MI29</accession>
<sequence length="25" mass="2993">MARLKPCHLLDLVRFVPFWLVFGSF</sequence>
<comment type="caution">
    <text evidence="1">The sequence shown here is derived from an EMBL/GenBank/DDBJ whole genome shotgun (WGS) entry which is preliminary data.</text>
</comment>